<comment type="caution">
    <text evidence="1">The sequence shown here is derived from an EMBL/GenBank/DDBJ whole genome shotgun (WGS) entry which is preliminary data.</text>
</comment>
<name>A0A9Q3CTG2_9BASI</name>
<organism evidence="1 2">
    <name type="scientific">Austropuccinia psidii MF-1</name>
    <dbReference type="NCBI Taxonomy" id="1389203"/>
    <lineage>
        <taxon>Eukaryota</taxon>
        <taxon>Fungi</taxon>
        <taxon>Dikarya</taxon>
        <taxon>Basidiomycota</taxon>
        <taxon>Pucciniomycotina</taxon>
        <taxon>Pucciniomycetes</taxon>
        <taxon>Pucciniales</taxon>
        <taxon>Sphaerophragmiaceae</taxon>
        <taxon>Austropuccinia</taxon>
    </lineage>
</organism>
<accession>A0A9Q3CTG2</accession>
<evidence type="ECO:0000313" key="2">
    <source>
        <dbReference type="Proteomes" id="UP000765509"/>
    </source>
</evidence>
<protein>
    <submittedName>
        <fullName evidence="1">Uncharacterized protein</fullName>
    </submittedName>
</protein>
<keyword evidence="2" id="KW-1185">Reference proteome</keyword>
<dbReference type="Proteomes" id="UP000765509">
    <property type="component" value="Unassembled WGS sequence"/>
</dbReference>
<sequence>MDHLGEIDHLVKIFQLLKISESSYPTMDNVQSSYTTLFEIENIDNLTSSNFTTWKRSIISFLVMHNQKGILYEEAFSSRKETNNLNKNKPSTTLVLESYEKFAPEDEEDSTKV</sequence>
<reference evidence="1" key="1">
    <citation type="submission" date="2021-03" db="EMBL/GenBank/DDBJ databases">
        <title>Draft genome sequence of rust myrtle Austropuccinia psidii MF-1, a brazilian biotype.</title>
        <authorList>
            <person name="Quecine M.C."/>
            <person name="Pachon D.M.R."/>
            <person name="Bonatelli M.L."/>
            <person name="Correr F.H."/>
            <person name="Franceschini L.M."/>
            <person name="Leite T.F."/>
            <person name="Margarido G.R.A."/>
            <person name="Almeida C.A."/>
            <person name="Ferrarezi J.A."/>
            <person name="Labate C.A."/>
        </authorList>
    </citation>
    <scope>NUCLEOTIDE SEQUENCE</scope>
    <source>
        <strain evidence="1">MF-1</strain>
    </source>
</reference>
<proteinExistence type="predicted"/>
<dbReference type="AlphaFoldDB" id="A0A9Q3CTG2"/>
<dbReference type="EMBL" id="AVOT02009462">
    <property type="protein sequence ID" value="MBW0488147.1"/>
    <property type="molecule type" value="Genomic_DNA"/>
</dbReference>
<evidence type="ECO:0000313" key="1">
    <source>
        <dbReference type="EMBL" id="MBW0488147.1"/>
    </source>
</evidence>
<gene>
    <name evidence="1" type="ORF">O181_027862</name>
</gene>